<evidence type="ECO:0000256" key="2">
    <source>
        <dbReference type="ARBA" id="ARBA00023235"/>
    </source>
</evidence>
<reference evidence="3 4" key="1">
    <citation type="submission" date="2023-01" db="EMBL/GenBank/DDBJ databases">
        <title>Pseudomonas SA3-5T sp. nov., isolated from tidal flat sediment.</title>
        <authorList>
            <person name="Kim H.S."/>
            <person name="Kim J.-S."/>
            <person name="Suh M.K."/>
            <person name="Eom M.K."/>
            <person name="Lee J.-S."/>
        </authorList>
    </citation>
    <scope>NUCLEOTIDE SEQUENCE [LARGE SCALE GENOMIC DNA]</scope>
    <source>
        <strain evidence="3 4">SA3-5</strain>
    </source>
</reference>
<dbReference type="SUPFAM" id="SSF53681">
    <property type="entry name" value="Aspartate/glutamate racemase"/>
    <property type="match status" value="2"/>
</dbReference>
<evidence type="ECO:0000313" key="3">
    <source>
        <dbReference type="EMBL" id="MDA7084893.1"/>
    </source>
</evidence>
<gene>
    <name evidence="3" type="ORF">PH586_00635</name>
</gene>
<dbReference type="NCBIfam" id="TIGR00035">
    <property type="entry name" value="asp_race"/>
    <property type="match status" value="1"/>
</dbReference>
<dbReference type="PANTHER" id="PTHR21198:SF7">
    <property type="entry name" value="ASPARTATE-GLUTAMATE RACEMASE FAMILY"/>
    <property type="match status" value="1"/>
</dbReference>
<accession>A0ABT4X9S3</accession>
<dbReference type="InterPro" id="IPR004380">
    <property type="entry name" value="Asp_race"/>
</dbReference>
<dbReference type="InterPro" id="IPR001920">
    <property type="entry name" value="Asp/Glu_race"/>
</dbReference>
<dbReference type="Proteomes" id="UP001212042">
    <property type="component" value="Unassembled WGS sequence"/>
</dbReference>
<organism evidence="3 4">
    <name type="scientific">Pseudomonas aestuarii</name>
    <dbReference type="NCBI Taxonomy" id="3018340"/>
    <lineage>
        <taxon>Bacteria</taxon>
        <taxon>Pseudomonadati</taxon>
        <taxon>Pseudomonadota</taxon>
        <taxon>Gammaproteobacteria</taxon>
        <taxon>Pseudomonadales</taxon>
        <taxon>Pseudomonadaceae</taxon>
        <taxon>Pseudomonas</taxon>
    </lineage>
</organism>
<sequence>MRQLGILGGMSWESTASYYRLLNQGVRERLGGLHSAPLLVHSLDFAGIAALQQLGDWDAAGRQLALAAQGLERAGATALLLATNTMHKVAPAIEAALNIPLLHIGDALGQALQRQGVTRAALLGTRFTMQEAFYRERLAERFGIQVVVPAPAQMDEIDRVIFAELCQGQFHDAARAFYLDCLAQLHERGAEVAILGCTEIGLLLEGTCAALPMLDSTELHVAMGLEWLLDGAPGG</sequence>
<dbReference type="Pfam" id="PF01177">
    <property type="entry name" value="Asp_Glu_race"/>
    <property type="match status" value="1"/>
</dbReference>
<protein>
    <submittedName>
        <fullName evidence="3">Aspartate/glutamate racemase family protein</fullName>
    </submittedName>
</protein>
<evidence type="ECO:0000313" key="4">
    <source>
        <dbReference type="Proteomes" id="UP001212042"/>
    </source>
</evidence>
<evidence type="ECO:0000256" key="1">
    <source>
        <dbReference type="ARBA" id="ARBA00007847"/>
    </source>
</evidence>
<proteinExistence type="inferred from homology"/>
<comment type="caution">
    <text evidence="3">The sequence shown here is derived from an EMBL/GenBank/DDBJ whole genome shotgun (WGS) entry which is preliminary data.</text>
</comment>
<keyword evidence="2" id="KW-0413">Isomerase</keyword>
<dbReference type="RefSeq" id="WP_271345838.1">
    <property type="nucleotide sequence ID" value="NZ_JAQJZJ010000001.1"/>
</dbReference>
<dbReference type="InterPro" id="IPR015942">
    <property type="entry name" value="Asp/Glu/hydantoin_racemase"/>
</dbReference>
<dbReference type="EMBL" id="JAQJZJ010000001">
    <property type="protein sequence ID" value="MDA7084893.1"/>
    <property type="molecule type" value="Genomic_DNA"/>
</dbReference>
<dbReference type="PANTHER" id="PTHR21198">
    <property type="entry name" value="GLUTAMATE RACEMASE"/>
    <property type="match status" value="1"/>
</dbReference>
<dbReference type="Gene3D" id="3.40.50.1860">
    <property type="match status" value="2"/>
</dbReference>
<comment type="similarity">
    <text evidence="1">Belongs to the aspartate/glutamate racemases family.</text>
</comment>
<keyword evidence="4" id="KW-1185">Reference proteome</keyword>
<name>A0ABT4X9S3_9PSED</name>